<organism evidence="2 3">
    <name type="scientific">Mikania micrantha</name>
    <name type="common">bitter vine</name>
    <dbReference type="NCBI Taxonomy" id="192012"/>
    <lineage>
        <taxon>Eukaryota</taxon>
        <taxon>Viridiplantae</taxon>
        <taxon>Streptophyta</taxon>
        <taxon>Embryophyta</taxon>
        <taxon>Tracheophyta</taxon>
        <taxon>Spermatophyta</taxon>
        <taxon>Magnoliopsida</taxon>
        <taxon>eudicotyledons</taxon>
        <taxon>Gunneridae</taxon>
        <taxon>Pentapetalae</taxon>
        <taxon>asterids</taxon>
        <taxon>campanulids</taxon>
        <taxon>Asterales</taxon>
        <taxon>Asteraceae</taxon>
        <taxon>Asteroideae</taxon>
        <taxon>Heliantheae alliance</taxon>
        <taxon>Eupatorieae</taxon>
        <taxon>Mikania</taxon>
    </lineage>
</organism>
<dbReference type="EMBL" id="SZYD01000019">
    <property type="protein sequence ID" value="KAD2394281.1"/>
    <property type="molecule type" value="Genomic_DNA"/>
</dbReference>
<feature type="transmembrane region" description="Helical" evidence="1">
    <location>
        <begin position="428"/>
        <end position="447"/>
    </location>
</feature>
<keyword evidence="1" id="KW-1133">Transmembrane helix</keyword>
<dbReference type="Proteomes" id="UP000326396">
    <property type="component" value="Linkage Group LG9"/>
</dbReference>
<dbReference type="OrthoDB" id="2356035at2759"/>
<keyword evidence="3" id="KW-1185">Reference proteome</keyword>
<accession>A0A5N6LQW7</accession>
<name>A0A5N6LQW7_9ASTR</name>
<keyword evidence="1" id="KW-0812">Transmembrane</keyword>
<dbReference type="PANTHER" id="PTHR31549">
    <property type="entry name" value="PROTEIN, PUTATIVE (DUF247)-RELATED-RELATED"/>
    <property type="match status" value="1"/>
</dbReference>
<dbReference type="PANTHER" id="PTHR31549:SF307">
    <property type="match status" value="1"/>
</dbReference>
<keyword evidence="1" id="KW-0472">Membrane</keyword>
<comment type="caution">
    <text evidence="2">The sequence shown here is derived from an EMBL/GenBank/DDBJ whole genome shotgun (WGS) entry which is preliminary data.</text>
</comment>
<reference evidence="2 3" key="1">
    <citation type="submission" date="2019-05" db="EMBL/GenBank/DDBJ databases">
        <title>Mikania micrantha, genome provides insights into the molecular mechanism of rapid growth.</title>
        <authorList>
            <person name="Liu B."/>
        </authorList>
    </citation>
    <scope>NUCLEOTIDE SEQUENCE [LARGE SCALE GENOMIC DNA]</scope>
    <source>
        <strain evidence="2">NLD-2019</strain>
        <tissue evidence="2">Leaf</tissue>
    </source>
</reference>
<proteinExistence type="predicted"/>
<protein>
    <submittedName>
        <fullName evidence="2">Uncharacterized protein</fullName>
    </submittedName>
</protein>
<evidence type="ECO:0000313" key="3">
    <source>
        <dbReference type="Proteomes" id="UP000326396"/>
    </source>
</evidence>
<sequence length="648" mass="73464">MASIDPSLLSNPKEQKWVDETSKILNHQLETDIEIPSVTQFQVPETMTTKKPETYEPQQIGLGPIHHFQPRTYKKMEQKKLDVMRKVLKANDIKDYELTILNNVKKVVPIVRSCYDMFLEHDDEHLTWVFAIDGLFLLNIFQNYNQPKRPKVGPKKRLVAQDVLMVENQIPFFVLKEIDESLCSSSERRAPSNVDHLLHYMYYSIVNNVHPLVPVDRSFPHPLPESDVSEILENMPKDEIVHAYEQTISILETFTQTKLIIPSASKLHAAGFKFHNPKEDEGIKDTRVWGKDVYLPIVTLNKDSDVILKNLVAYEALTSNSNSFPLADFMVLMCALVVNVDDVKRLENVIKGDLLADEVVKLFTGMSGSIPDMKTTEKTELQETIDEINMAYNSMWRMKPYLFLKKFALWLLVALKAIGGFVGSSWKIVAFILSLVSVFMLMAKAYCDVFGCESFTQTKLIAPSASNLHAAGFKFHSLKEDKGIKDTRLSGKDVYLPIVTLNKDSDVVLKNLVAYEALTSNSNSFPLAELMVLMCALVVNVDDVKRLENVIKGDLRADEVIKLFIRISGSIPVMKTNKKSNVQGTIDKINMAYNNRLSMKAIFVVKEACTMVTSSFKGYWLVCWIYMEDCSLCGWSCDSVHVNVASLL</sequence>
<evidence type="ECO:0000313" key="2">
    <source>
        <dbReference type="EMBL" id="KAD2394281.1"/>
    </source>
</evidence>
<dbReference type="Pfam" id="PF03140">
    <property type="entry name" value="DUF247"/>
    <property type="match status" value="2"/>
</dbReference>
<dbReference type="InterPro" id="IPR004158">
    <property type="entry name" value="DUF247_pln"/>
</dbReference>
<gene>
    <name evidence="2" type="ORF">E3N88_41258</name>
</gene>
<evidence type="ECO:0000256" key="1">
    <source>
        <dbReference type="SAM" id="Phobius"/>
    </source>
</evidence>
<dbReference type="AlphaFoldDB" id="A0A5N6LQW7"/>